<sequence>MQTRSKGSSNLISYKDNIDRLARELRERRVSDDCEQHNPVAMEPQDQDNQGVGIPRNIGDGDAPRNHQQRQGIVPPPVQNNNFEIKSGLISMIQVRTVSSCVCFPSRWATKHTTGKKTLLAGSITTWDECKKAFLTKFFSNSRTARLRNEISSFTQKQSESIWEFLPKIRMLLDTASNGNFLNKDVEEGWELIENLALSDGNYNEDFYRSSRGIGDPDAKHTKEMVQALNDKLDKILLTKQKQSPLYH</sequence>
<proteinExistence type="predicted"/>
<dbReference type="AlphaFoldDB" id="A0A8T1XA50"/>
<organism evidence="3 4">
    <name type="scientific">Arabidopsis thaliana x Arabidopsis arenosa</name>
    <dbReference type="NCBI Taxonomy" id="1240361"/>
    <lineage>
        <taxon>Eukaryota</taxon>
        <taxon>Viridiplantae</taxon>
        <taxon>Streptophyta</taxon>
        <taxon>Embryophyta</taxon>
        <taxon>Tracheophyta</taxon>
        <taxon>Spermatophyta</taxon>
        <taxon>Magnoliopsida</taxon>
        <taxon>eudicotyledons</taxon>
        <taxon>Gunneridae</taxon>
        <taxon>Pentapetalae</taxon>
        <taxon>rosids</taxon>
        <taxon>malvids</taxon>
        <taxon>Brassicales</taxon>
        <taxon>Brassicaceae</taxon>
        <taxon>Camelineae</taxon>
        <taxon>Arabidopsis</taxon>
    </lineage>
</organism>
<evidence type="ECO:0000313" key="4">
    <source>
        <dbReference type="Proteomes" id="UP000694240"/>
    </source>
</evidence>
<feature type="domain" description="Retrotransposon gag" evidence="2">
    <location>
        <begin position="117"/>
        <end position="179"/>
    </location>
</feature>
<dbReference type="EMBL" id="JAEFBK010000155">
    <property type="protein sequence ID" value="KAG7528334.1"/>
    <property type="molecule type" value="Genomic_DNA"/>
</dbReference>
<reference evidence="3 4" key="1">
    <citation type="submission" date="2020-12" db="EMBL/GenBank/DDBJ databases">
        <title>Concerted genomic and epigenomic changes stabilize Arabidopsis allopolyploids.</title>
        <authorList>
            <person name="Chen Z."/>
        </authorList>
    </citation>
    <scope>NUCLEOTIDE SEQUENCE [LARGE SCALE GENOMIC DNA]</scope>
    <source>
        <strain evidence="3">Allo738</strain>
        <tissue evidence="3">Leaf</tissue>
    </source>
</reference>
<dbReference type="PANTHER" id="PTHR33223:SF11">
    <property type="entry name" value="ELEMENT PROTEIN, PUTATIVE-RELATED"/>
    <property type="match status" value="1"/>
</dbReference>
<dbReference type="InterPro" id="IPR005162">
    <property type="entry name" value="Retrotrans_gag_dom"/>
</dbReference>
<accession>A0A8T1XA50</accession>
<gene>
    <name evidence="3" type="ORF">ISN45_Un155g000020</name>
</gene>
<dbReference type="Proteomes" id="UP000694240">
    <property type="component" value="Unassembled WGS sequence"/>
</dbReference>
<dbReference type="PANTHER" id="PTHR33223">
    <property type="entry name" value="CCHC-TYPE DOMAIN-CONTAINING PROTEIN"/>
    <property type="match status" value="1"/>
</dbReference>
<feature type="region of interest" description="Disordered" evidence="1">
    <location>
        <begin position="32"/>
        <end position="79"/>
    </location>
</feature>
<evidence type="ECO:0000313" key="3">
    <source>
        <dbReference type="EMBL" id="KAG7528334.1"/>
    </source>
</evidence>
<name>A0A8T1XA50_9BRAS</name>
<dbReference type="Pfam" id="PF03732">
    <property type="entry name" value="Retrotrans_gag"/>
    <property type="match status" value="1"/>
</dbReference>
<keyword evidence="4" id="KW-1185">Reference proteome</keyword>
<protein>
    <submittedName>
        <fullName evidence="3">Retrotransposon gag domain</fullName>
    </submittedName>
</protein>
<evidence type="ECO:0000256" key="1">
    <source>
        <dbReference type="SAM" id="MobiDB-lite"/>
    </source>
</evidence>
<comment type="caution">
    <text evidence="3">The sequence shown here is derived from an EMBL/GenBank/DDBJ whole genome shotgun (WGS) entry which is preliminary data.</text>
</comment>
<evidence type="ECO:0000259" key="2">
    <source>
        <dbReference type="Pfam" id="PF03732"/>
    </source>
</evidence>